<dbReference type="Proteomes" id="UP000770661">
    <property type="component" value="Unassembled WGS sequence"/>
</dbReference>
<evidence type="ECO:0000313" key="2">
    <source>
        <dbReference type="EMBL" id="KAG0707421.1"/>
    </source>
</evidence>
<dbReference type="AlphaFoldDB" id="A0A8J4XLJ6"/>
<keyword evidence="3" id="KW-1185">Reference proteome</keyword>
<evidence type="ECO:0000256" key="1">
    <source>
        <dbReference type="SAM" id="MobiDB-lite"/>
    </source>
</evidence>
<feature type="region of interest" description="Disordered" evidence="1">
    <location>
        <begin position="227"/>
        <end position="257"/>
    </location>
</feature>
<dbReference type="EMBL" id="JACEEZ010024849">
    <property type="protein sequence ID" value="KAG0707421.1"/>
    <property type="molecule type" value="Genomic_DNA"/>
</dbReference>
<dbReference type="OrthoDB" id="6369124at2759"/>
<protein>
    <submittedName>
        <fullName evidence="2">Uncharacterized protein</fullName>
    </submittedName>
</protein>
<sequence length="568" mass="63725">MAGPRSTHMPSVVTLTSFVIDFDILRPSDLDLRLFDLKSLRHVVCPCYTYIPGLVTLTSFFIEVECGHTDKPTNQLTNRRICLPDPRPTTRLQRSEVKELIIHYEVASQCIFFLYRGEKACVTVNTSRSGGEGNTGGGETASPLNYLYTTPFGWVLPHTKTRRRGVIDAVWLREFSSDIVTLRSEISRQATFVYVDGKPTHQEDCVWTDCRSDYCGAMMSHKDRVSAPEMTNSSRGSVNSFVPTRGSESRGATCREPARGEAKAWECYSDQRPTKVKTQELTQYEDSFGSEKPYVLDSRLNMYTVGGKCDEYSSMQSDISRDSGVFTTDDTSLISEVPGDKSLLEEMRDVLGDQDVSLEPSIHCGSLPLEETVLASKENGDCPVWLSRFSSSNDLSPEWGSQETCPFTCISPVTRRKNCTLEDSGSHSPFEESDSHVTPPAAVSRKEEEGFKARQYKACKTRKESLSSHSRLQQISELAELTNFFEGLSARVGQLRSGMKCLAGEVKETKRDLINLDERATQLLASTVSSRHRMTRIHALQVLDDRLQEEWWAAYDPNTVSSQDNYIV</sequence>
<gene>
    <name evidence="2" type="ORF">GWK47_000206</name>
</gene>
<feature type="compositionally biased region" description="Polar residues" evidence="1">
    <location>
        <begin position="229"/>
        <end position="242"/>
    </location>
</feature>
<name>A0A8J4XLJ6_CHIOP</name>
<proteinExistence type="predicted"/>
<comment type="caution">
    <text evidence="2">The sequence shown here is derived from an EMBL/GenBank/DDBJ whole genome shotgun (WGS) entry which is preliminary data.</text>
</comment>
<feature type="region of interest" description="Disordered" evidence="1">
    <location>
        <begin position="421"/>
        <end position="449"/>
    </location>
</feature>
<evidence type="ECO:0000313" key="3">
    <source>
        <dbReference type="Proteomes" id="UP000770661"/>
    </source>
</evidence>
<accession>A0A8J4XLJ6</accession>
<organism evidence="2 3">
    <name type="scientific">Chionoecetes opilio</name>
    <name type="common">Atlantic snow crab</name>
    <name type="synonym">Cancer opilio</name>
    <dbReference type="NCBI Taxonomy" id="41210"/>
    <lineage>
        <taxon>Eukaryota</taxon>
        <taxon>Metazoa</taxon>
        <taxon>Ecdysozoa</taxon>
        <taxon>Arthropoda</taxon>
        <taxon>Crustacea</taxon>
        <taxon>Multicrustacea</taxon>
        <taxon>Malacostraca</taxon>
        <taxon>Eumalacostraca</taxon>
        <taxon>Eucarida</taxon>
        <taxon>Decapoda</taxon>
        <taxon>Pleocyemata</taxon>
        <taxon>Brachyura</taxon>
        <taxon>Eubrachyura</taxon>
        <taxon>Majoidea</taxon>
        <taxon>Majidae</taxon>
        <taxon>Chionoecetes</taxon>
    </lineage>
</organism>
<reference evidence="2" key="1">
    <citation type="submission" date="2020-07" db="EMBL/GenBank/DDBJ databases">
        <title>The High-quality genome of the commercially important snow crab, Chionoecetes opilio.</title>
        <authorList>
            <person name="Jeong J.-H."/>
            <person name="Ryu S."/>
        </authorList>
    </citation>
    <scope>NUCLEOTIDE SEQUENCE</scope>
    <source>
        <strain evidence="2">MADBK_172401_WGS</strain>
        <tissue evidence="2">Digestive gland</tissue>
    </source>
</reference>